<dbReference type="RefSeq" id="WP_021760013.1">
    <property type="nucleotide sequence ID" value="NC_022444.1"/>
</dbReference>
<keyword evidence="1" id="KW-0732">Signal</keyword>
<dbReference type="EMBL" id="CP006585">
    <property type="protein sequence ID" value="AGW13217.1"/>
    <property type="molecule type" value="Genomic_DNA"/>
</dbReference>
<evidence type="ECO:0000313" key="3">
    <source>
        <dbReference type="Proteomes" id="UP000016587"/>
    </source>
</evidence>
<accession>T2GBD4</accession>
<keyword evidence="3" id="KW-1185">Reference proteome</keyword>
<feature type="chain" id="PRO_5004599774" description="Lipoprotein" evidence="1">
    <location>
        <begin position="20"/>
        <end position="108"/>
    </location>
</feature>
<protein>
    <recommendedName>
        <fullName evidence="4">Lipoprotein</fullName>
    </recommendedName>
</protein>
<name>T2GBD4_MEGG1</name>
<organism evidence="2 3">
    <name type="scientific">Megalodesulfovibrio gigas (strain ATCC 19364 / DSM 1382 / NCIMB 9332 / VKM B-1759)</name>
    <name type="common">Desulfovibrio gigas</name>
    <dbReference type="NCBI Taxonomy" id="1121448"/>
    <lineage>
        <taxon>Bacteria</taxon>
        <taxon>Pseudomonadati</taxon>
        <taxon>Thermodesulfobacteriota</taxon>
        <taxon>Desulfovibrionia</taxon>
        <taxon>Desulfovibrionales</taxon>
        <taxon>Desulfovibrionaceae</taxon>
        <taxon>Megalodesulfovibrio</taxon>
    </lineage>
</organism>
<evidence type="ECO:0008006" key="4">
    <source>
        <dbReference type="Google" id="ProtNLM"/>
    </source>
</evidence>
<dbReference type="STRING" id="1121448.DGI_1371"/>
<dbReference type="KEGG" id="dgg:DGI_1371"/>
<gene>
    <name evidence="2" type="ORF">DGI_1371</name>
</gene>
<dbReference type="OrthoDB" id="5471962at2"/>
<evidence type="ECO:0000256" key="1">
    <source>
        <dbReference type="SAM" id="SignalP"/>
    </source>
</evidence>
<feature type="signal peptide" evidence="1">
    <location>
        <begin position="1"/>
        <end position="19"/>
    </location>
</feature>
<reference evidence="3" key="2">
    <citation type="submission" date="2013-07" db="EMBL/GenBank/DDBJ databases">
        <authorList>
            <person name="Morais-Silva F.O."/>
            <person name="Rezende A.M."/>
            <person name="Pimentel C."/>
            <person name="Resende D.M."/>
            <person name="Santos C.I."/>
            <person name="Clemente C."/>
            <person name="de Oliveira L.M."/>
            <person name="da Silva S.M."/>
            <person name="Costa D.A."/>
            <person name="Varela-Raposo A."/>
            <person name="Horacio E.C.A."/>
            <person name="Matos M."/>
            <person name="Flores O."/>
            <person name="Ruiz J.C."/>
            <person name="Rodrigues-Pousada C."/>
        </authorList>
    </citation>
    <scope>NUCLEOTIDE SEQUENCE [LARGE SCALE GENOMIC DNA]</scope>
    <source>
        <strain evidence="3">ATCC 19364 / DSM 1382 / NCIMB 9332 / VKM B-1759</strain>
    </source>
</reference>
<dbReference type="AlphaFoldDB" id="T2GBD4"/>
<reference evidence="2 3" key="1">
    <citation type="journal article" date="2013" name="J. Bacteriol.">
        <title>Roles of HynAB and Ech, the only two hydrogenases found in the model sulfate reducer Desulfovibrio gigas.</title>
        <authorList>
            <person name="Morais-Silva F.O."/>
            <person name="Santos C.I."/>
            <person name="Rodrigues R."/>
            <person name="Pereira I.A."/>
            <person name="Rodrigues-Pousada C."/>
        </authorList>
    </citation>
    <scope>NUCLEOTIDE SEQUENCE [LARGE SCALE GENOMIC DNA]</scope>
    <source>
        <strain evidence="3">ATCC 19364 / DSM 1382 / NCIMB 9332 / VKM B-1759</strain>
    </source>
</reference>
<proteinExistence type="predicted"/>
<dbReference type="Proteomes" id="UP000016587">
    <property type="component" value="Chromosome"/>
</dbReference>
<dbReference type="PATRIC" id="fig|1121448.10.peg.1366"/>
<dbReference type="HOGENOM" id="CLU_170425_0_0_7"/>
<evidence type="ECO:0000313" key="2">
    <source>
        <dbReference type="EMBL" id="AGW13217.1"/>
    </source>
</evidence>
<sequence>MKHAALLCAALAVCLVCVACGQDRAQVAGRYAGSITAKGGDTLVFLTLREDGGGEWQAGGETVSFRWELRDDAIWLHAKSGGVVAGRWGQGTIAMELPGLGPLRLHKE</sequence>
<dbReference type="eggNOG" id="ENOG5033B8E">
    <property type="taxonomic scope" value="Bacteria"/>
</dbReference>